<feature type="transmembrane region" description="Helical" evidence="1">
    <location>
        <begin position="29"/>
        <end position="62"/>
    </location>
</feature>
<accession>A0A1H0EJQ2</accession>
<keyword evidence="3" id="KW-1185">Reference proteome</keyword>
<organism evidence="2 3">
    <name type="scientific">Aureimonas jatrophae</name>
    <dbReference type="NCBI Taxonomy" id="1166073"/>
    <lineage>
        <taxon>Bacteria</taxon>
        <taxon>Pseudomonadati</taxon>
        <taxon>Pseudomonadota</taxon>
        <taxon>Alphaproteobacteria</taxon>
        <taxon>Hyphomicrobiales</taxon>
        <taxon>Aurantimonadaceae</taxon>
        <taxon>Aureimonas</taxon>
    </lineage>
</organism>
<feature type="transmembrane region" description="Helical" evidence="1">
    <location>
        <begin position="288"/>
        <end position="316"/>
    </location>
</feature>
<dbReference type="AlphaFoldDB" id="A0A1H0EJQ2"/>
<feature type="transmembrane region" description="Helical" evidence="1">
    <location>
        <begin position="323"/>
        <end position="347"/>
    </location>
</feature>
<sequence length="429" mass="46759">MGLLFCGSLVCVCLLIVLFGGGWLCLSLWTWLFVLSSLCAVFLLRVRASRVLVLGAIWWLVLPPSRRSASVASWGPVGCSLSRASALVRWLVLVLWGLEIRVWLRAVWCLFAAVGLGVGVSMGLCSGLVEVVSVALWLNGFGLVALPRLRSVSAYTPLSWFCFRVLVFRLGRLFGLPCFCVWVLGWSGLLCVLGRLDLLALLFALSGFLSPLALVQVRWPLRSGFSMFGPRVGVRGTFVGVWVLGFGLLELTVFAVVVVVVVLVLGVVVVWFCFVCGVVISVGLSRVLLVWVVFLGWVVFLRGQLDLGVVVLFPALLGFGRWVWVLGAAVVSLFCSVVFSVGVWAWGVVIGVCLLPLPVLAWAFVSAASLVSGVGVWFLILLDVLGLLRWGRQGSVAGPRVRGGLSWRLSCCRSCCFGRSWWACRFRSR</sequence>
<name>A0A1H0EJQ2_9HYPH</name>
<dbReference type="EMBL" id="FNIT01000002">
    <property type="protein sequence ID" value="SDN82582.1"/>
    <property type="molecule type" value="Genomic_DNA"/>
</dbReference>
<dbReference type="Proteomes" id="UP000198793">
    <property type="component" value="Unassembled WGS sequence"/>
</dbReference>
<evidence type="ECO:0000256" key="1">
    <source>
        <dbReference type="SAM" id="Phobius"/>
    </source>
</evidence>
<keyword evidence="1" id="KW-0472">Membrane</keyword>
<feature type="transmembrane region" description="Helical" evidence="1">
    <location>
        <begin position="359"/>
        <end position="382"/>
    </location>
</feature>
<keyword evidence="1" id="KW-0812">Transmembrane</keyword>
<evidence type="ECO:0000313" key="2">
    <source>
        <dbReference type="EMBL" id="SDN82582.1"/>
    </source>
</evidence>
<keyword evidence="1" id="KW-1133">Transmembrane helix</keyword>
<feature type="transmembrane region" description="Helical" evidence="1">
    <location>
        <begin position="166"/>
        <end position="186"/>
    </location>
</feature>
<protein>
    <submittedName>
        <fullName evidence="2">TRAP-type C4-dicarboxylate transport system, small permease component</fullName>
    </submittedName>
</protein>
<feature type="transmembrane region" description="Helical" evidence="1">
    <location>
        <begin position="256"/>
        <end position="282"/>
    </location>
</feature>
<gene>
    <name evidence="2" type="ORF">SAMN05192530_10272</name>
</gene>
<reference evidence="2 3" key="1">
    <citation type="submission" date="2016-10" db="EMBL/GenBank/DDBJ databases">
        <authorList>
            <person name="de Groot N.N."/>
        </authorList>
    </citation>
    <scope>NUCLEOTIDE SEQUENCE [LARGE SCALE GENOMIC DNA]</scope>
    <source>
        <strain evidence="3">L7-484,KACC 16230,DSM 25025</strain>
    </source>
</reference>
<proteinExistence type="predicted"/>
<evidence type="ECO:0000313" key="3">
    <source>
        <dbReference type="Proteomes" id="UP000198793"/>
    </source>
</evidence>
<dbReference type="STRING" id="1166073.SAMN05192530_10272"/>
<dbReference type="RefSeq" id="WP_170842478.1">
    <property type="nucleotide sequence ID" value="NZ_FNIT01000002.1"/>
</dbReference>
<feature type="transmembrane region" description="Helical" evidence="1">
    <location>
        <begin position="198"/>
        <end position="220"/>
    </location>
</feature>